<dbReference type="EMBL" id="AVCK01000055">
    <property type="protein sequence ID" value="KFN41882.1"/>
    <property type="molecule type" value="Genomic_DNA"/>
</dbReference>
<keyword evidence="2" id="KW-0732">Signal</keyword>
<dbReference type="AlphaFoldDB" id="A0A091ARV5"/>
<name>A0A091ARV5_9GAMM</name>
<accession>A0A091ARV5</accession>
<feature type="region of interest" description="Disordered" evidence="1">
    <location>
        <begin position="74"/>
        <end position="132"/>
    </location>
</feature>
<keyword evidence="4" id="KW-1185">Reference proteome</keyword>
<dbReference type="PATRIC" id="fig|1384056.3.peg.2262"/>
<sequence length="132" mass="14938">MPTALRPLLLLIAFVAVAPVQAQDEAPRPSQREDAGARVRQVERDGGRVLQAEPMQRGGRQVYRLKVLTPEGRVRVLQDQDGPSVRPPPREARFQLRERESRRDSLIRPRTPVRTEPAAPPPRGDDMPRELD</sequence>
<feature type="region of interest" description="Disordered" evidence="1">
    <location>
        <begin position="21"/>
        <end position="57"/>
    </location>
</feature>
<feature type="compositionally biased region" description="Basic and acidic residues" evidence="1">
    <location>
        <begin position="25"/>
        <end position="47"/>
    </location>
</feature>
<dbReference type="OrthoDB" id="5966765at2"/>
<dbReference type="Proteomes" id="UP000029393">
    <property type="component" value="Unassembled WGS sequence"/>
</dbReference>
<protein>
    <recommendedName>
        <fullName evidence="5">PepSY domain-containing protein</fullName>
    </recommendedName>
</protein>
<evidence type="ECO:0000256" key="2">
    <source>
        <dbReference type="SAM" id="SignalP"/>
    </source>
</evidence>
<dbReference type="STRING" id="1384056.N787_03720"/>
<feature type="compositionally biased region" description="Basic and acidic residues" evidence="1">
    <location>
        <begin position="88"/>
        <end position="107"/>
    </location>
</feature>
<evidence type="ECO:0008006" key="5">
    <source>
        <dbReference type="Google" id="ProtNLM"/>
    </source>
</evidence>
<reference evidence="3 4" key="1">
    <citation type="submission" date="2013-09" db="EMBL/GenBank/DDBJ databases">
        <title>Genome sequencing of Arenimonas metalli.</title>
        <authorList>
            <person name="Chen F."/>
            <person name="Wang G."/>
        </authorList>
    </citation>
    <scope>NUCLEOTIDE SEQUENCE [LARGE SCALE GENOMIC DNA]</scope>
    <source>
        <strain evidence="3 4">CF5-1</strain>
    </source>
</reference>
<feature type="chain" id="PRO_5001870837" description="PepSY domain-containing protein" evidence="2">
    <location>
        <begin position="23"/>
        <end position="132"/>
    </location>
</feature>
<dbReference type="RefSeq" id="WP_052575423.1">
    <property type="nucleotide sequence ID" value="NZ_AVCK01000055.1"/>
</dbReference>
<gene>
    <name evidence="3" type="ORF">N787_03720</name>
</gene>
<evidence type="ECO:0000256" key="1">
    <source>
        <dbReference type="SAM" id="MobiDB-lite"/>
    </source>
</evidence>
<organism evidence="3 4">
    <name type="scientific">Arenimonas metalli CF5-1</name>
    <dbReference type="NCBI Taxonomy" id="1384056"/>
    <lineage>
        <taxon>Bacteria</taxon>
        <taxon>Pseudomonadati</taxon>
        <taxon>Pseudomonadota</taxon>
        <taxon>Gammaproteobacteria</taxon>
        <taxon>Lysobacterales</taxon>
        <taxon>Lysobacteraceae</taxon>
        <taxon>Arenimonas</taxon>
    </lineage>
</organism>
<feature type="compositionally biased region" description="Basic and acidic residues" evidence="1">
    <location>
        <begin position="123"/>
        <end position="132"/>
    </location>
</feature>
<proteinExistence type="predicted"/>
<evidence type="ECO:0000313" key="4">
    <source>
        <dbReference type="Proteomes" id="UP000029393"/>
    </source>
</evidence>
<feature type="signal peptide" evidence="2">
    <location>
        <begin position="1"/>
        <end position="22"/>
    </location>
</feature>
<evidence type="ECO:0000313" key="3">
    <source>
        <dbReference type="EMBL" id="KFN41882.1"/>
    </source>
</evidence>
<comment type="caution">
    <text evidence="3">The sequence shown here is derived from an EMBL/GenBank/DDBJ whole genome shotgun (WGS) entry which is preliminary data.</text>
</comment>